<feature type="binding site" evidence="5">
    <location>
        <position position="110"/>
    </location>
    <ligand>
        <name>a divalent metal cation</name>
        <dbReference type="ChEBI" id="CHEBI:60240"/>
        <label>1</label>
    </ligand>
</feature>
<dbReference type="HOGENOM" id="CLU_037423_1_0_9"/>
<dbReference type="GO" id="GO:0005737">
    <property type="term" value="C:cytoplasm"/>
    <property type="evidence" value="ECO:0007669"/>
    <property type="project" value="TreeGrafter"/>
</dbReference>
<dbReference type="FunFam" id="3.40.1390.30:FF:000001">
    <property type="entry name" value="GTP cyclohydrolase 1 type 2"/>
    <property type="match status" value="1"/>
</dbReference>
<gene>
    <name evidence="6" type="ordered locus">TTE1753</name>
</gene>
<evidence type="ECO:0000256" key="4">
    <source>
        <dbReference type="PIRNR" id="PIRNR037489"/>
    </source>
</evidence>
<dbReference type="NCBIfam" id="TIGR00486">
    <property type="entry name" value="YbgI_SA1388"/>
    <property type="match status" value="1"/>
</dbReference>
<sequence length="376" mass="41674">MRCWAMAVKCQTIVSIMDRLAPRKFAQDWDNVGLIVGDPLQDVSKILVALDATHEVVEEAIEKKVDMIVTHHPLIFKSIKSVRSDTPVGMLVMKLIKHEISLYAAHTSFDIAPNGMNDILCNILGIYEREVLDVTYSEDYKKVVVYVPKGYEDVVRNAMCSAGAGFIGNYSDSTFQVEGTGTFKPMEGADPFIGEVGKLEKVEEIRLETVVPQKYLDKVINAMLRVHPYEEVAYDVYSLANLREEYGLGRIGVIEETTLKELALKVKAKLKAESLKVVGDLERRVKKVAVCGGSGASLIHKAVMKGADVLITADIGYHDAVEAQHLGLALIDAGHFATENIAVRFIAEYLIDETQKQGHEIEVFVSEVQKDPFTCL</sequence>
<dbReference type="eggNOG" id="COG0327">
    <property type="taxonomic scope" value="Bacteria"/>
</dbReference>
<dbReference type="PANTHER" id="PTHR13799">
    <property type="entry name" value="NGG1 INTERACTING FACTOR 3"/>
    <property type="match status" value="1"/>
</dbReference>
<dbReference type="Gene3D" id="3.30.70.120">
    <property type="match status" value="1"/>
</dbReference>
<evidence type="ECO:0000256" key="5">
    <source>
        <dbReference type="PIRSR" id="PIRSR602678-1"/>
    </source>
</evidence>
<dbReference type="InterPro" id="IPR002678">
    <property type="entry name" value="DUF34/NIF3"/>
</dbReference>
<dbReference type="STRING" id="273068.TTE1753"/>
<dbReference type="Gene3D" id="3.40.1390.30">
    <property type="entry name" value="NIF3 (NGG1p interacting factor 3)-like"/>
    <property type="match status" value="2"/>
</dbReference>
<proteinExistence type="inferred from homology"/>
<dbReference type="AlphaFoldDB" id="Q8R972"/>
<evidence type="ECO:0000256" key="1">
    <source>
        <dbReference type="ARBA" id="ARBA00006964"/>
    </source>
</evidence>
<feature type="binding site" evidence="5">
    <location>
        <position position="335"/>
    </location>
    <ligand>
        <name>a divalent metal cation</name>
        <dbReference type="ChEBI" id="CHEBI:60240"/>
        <label>1</label>
    </ligand>
</feature>
<feature type="binding site" evidence="5">
    <location>
        <position position="71"/>
    </location>
    <ligand>
        <name>a divalent metal cation</name>
        <dbReference type="ChEBI" id="CHEBI:60240"/>
        <label>1</label>
    </ligand>
</feature>
<dbReference type="InterPro" id="IPR015867">
    <property type="entry name" value="N-reg_PII/ATP_PRibTrfase_C"/>
</dbReference>
<feature type="binding site" evidence="5">
    <location>
        <position position="339"/>
    </location>
    <ligand>
        <name>a divalent metal cation</name>
        <dbReference type="ChEBI" id="CHEBI:60240"/>
        <label>1</label>
    </ligand>
</feature>
<dbReference type="EMBL" id="AE008691">
    <property type="protein sequence ID" value="AAM24947.1"/>
    <property type="molecule type" value="Genomic_DNA"/>
</dbReference>
<keyword evidence="7" id="KW-1185">Reference proteome</keyword>
<evidence type="ECO:0000313" key="6">
    <source>
        <dbReference type="EMBL" id="AAM24947.1"/>
    </source>
</evidence>
<evidence type="ECO:0000313" key="7">
    <source>
        <dbReference type="Proteomes" id="UP000000555"/>
    </source>
</evidence>
<evidence type="ECO:0000256" key="2">
    <source>
        <dbReference type="ARBA" id="ARBA00022112"/>
    </source>
</evidence>
<dbReference type="Proteomes" id="UP000000555">
    <property type="component" value="Chromosome"/>
</dbReference>
<dbReference type="PANTHER" id="PTHR13799:SF14">
    <property type="entry name" value="GTP CYCLOHYDROLASE 1 TYPE 2 HOMOLOG"/>
    <property type="match status" value="1"/>
</dbReference>
<evidence type="ECO:0000256" key="3">
    <source>
        <dbReference type="ARBA" id="ARBA00022723"/>
    </source>
</evidence>
<dbReference type="KEGG" id="tte:TTE1753"/>
<dbReference type="GO" id="GO:0046872">
    <property type="term" value="F:metal ion binding"/>
    <property type="evidence" value="ECO:0007669"/>
    <property type="project" value="UniProtKB-UniRule"/>
</dbReference>
<dbReference type="FunFam" id="3.30.70.120:FF:000006">
    <property type="entry name" value="GTP cyclohydrolase 1 type 2 homolog"/>
    <property type="match status" value="1"/>
</dbReference>
<protein>
    <recommendedName>
        <fullName evidence="2 4">GTP cyclohydrolase 1 type 2 homolog</fullName>
    </recommendedName>
</protein>
<reference evidence="6 7" key="1">
    <citation type="journal article" date="2002" name="Genome Res.">
        <title>A complete sequence of the T. tengcongensis genome.</title>
        <authorList>
            <person name="Bao Q."/>
            <person name="Tian Y."/>
            <person name="Li W."/>
            <person name="Xu Z."/>
            <person name="Xuan Z."/>
            <person name="Hu S."/>
            <person name="Dong W."/>
            <person name="Yang J."/>
            <person name="Chen Y."/>
            <person name="Xue Y."/>
            <person name="Xu Y."/>
            <person name="Lai X."/>
            <person name="Huang L."/>
            <person name="Dong X."/>
            <person name="Ma Y."/>
            <person name="Ling L."/>
            <person name="Tan H."/>
            <person name="Chen R."/>
            <person name="Wang J."/>
            <person name="Yu J."/>
            <person name="Yang H."/>
        </authorList>
    </citation>
    <scope>NUCLEOTIDE SEQUENCE [LARGE SCALE GENOMIC DNA]</scope>
    <source>
        <strain evidence="7">DSM 15242 / JCM 11007 / NBRC 100824 / MB4</strain>
    </source>
</reference>
<dbReference type="SUPFAM" id="SSF102705">
    <property type="entry name" value="NIF3 (NGG1p interacting factor 3)-like"/>
    <property type="match status" value="1"/>
</dbReference>
<organism evidence="6 7">
    <name type="scientific">Caldanaerobacter subterraneus subsp. tengcongensis (strain DSM 15242 / JCM 11007 / NBRC 100824 / MB4)</name>
    <name type="common">Thermoanaerobacter tengcongensis</name>
    <dbReference type="NCBI Taxonomy" id="273068"/>
    <lineage>
        <taxon>Bacteria</taxon>
        <taxon>Bacillati</taxon>
        <taxon>Bacillota</taxon>
        <taxon>Clostridia</taxon>
        <taxon>Thermoanaerobacterales</taxon>
        <taxon>Thermoanaerobacteraceae</taxon>
        <taxon>Caldanaerobacter</taxon>
    </lineage>
</organism>
<dbReference type="Pfam" id="PF01784">
    <property type="entry name" value="DUF34_NIF3"/>
    <property type="match status" value="1"/>
</dbReference>
<name>Q8R972_CALS4</name>
<comment type="similarity">
    <text evidence="1 4">Belongs to the GTP cyclohydrolase I type 2/NIF3 family.</text>
</comment>
<dbReference type="InterPro" id="IPR036069">
    <property type="entry name" value="DUF34/NIF3_sf"/>
</dbReference>
<accession>Q8R972</accession>
<dbReference type="InterPro" id="IPR017221">
    <property type="entry name" value="DUF34/NIF3_bac"/>
</dbReference>
<keyword evidence="3 4" id="KW-0479">Metal-binding</keyword>
<dbReference type="PIRSF" id="PIRSF037489">
    <property type="entry name" value="UCP037489_NIF3_YqfO"/>
    <property type="match status" value="1"/>
</dbReference>
<feature type="binding site" evidence="5">
    <location>
        <position position="72"/>
    </location>
    <ligand>
        <name>a divalent metal cation</name>
        <dbReference type="ChEBI" id="CHEBI:60240"/>
        <label>1</label>
    </ligand>
</feature>